<dbReference type="PANTHER" id="PTHR48258:SF4">
    <property type="entry name" value="DUF4216 DOMAIN-CONTAINING PROTEIN"/>
    <property type="match status" value="1"/>
</dbReference>
<dbReference type="Proteomes" id="UP001234989">
    <property type="component" value="Chromosome 12"/>
</dbReference>
<dbReference type="EMBL" id="CP133623">
    <property type="protein sequence ID" value="WMV58766.1"/>
    <property type="molecule type" value="Genomic_DNA"/>
</dbReference>
<evidence type="ECO:0000259" key="1">
    <source>
        <dbReference type="Pfam" id="PF13952"/>
    </source>
</evidence>
<proteinExistence type="predicted"/>
<dbReference type="Pfam" id="PF13952">
    <property type="entry name" value="DUF4216"/>
    <property type="match status" value="1"/>
</dbReference>
<dbReference type="InterPro" id="IPR025312">
    <property type="entry name" value="DUF4216"/>
</dbReference>
<evidence type="ECO:0000313" key="2">
    <source>
        <dbReference type="EMBL" id="WMV58766.1"/>
    </source>
</evidence>
<feature type="domain" description="DUF4216" evidence="1">
    <location>
        <begin position="165"/>
        <end position="235"/>
    </location>
</feature>
<organism evidence="2 3">
    <name type="scientific">Solanum verrucosum</name>
    <dbReference type="NCBI Taxonomy" id="315347"/>
    <lineage>
        <taxon>Eukaryota</taxon>
        <taxon>Viridiplantae</taxon>
        <taxon>Streptophyta</taxon>
        <taxon>Embryophyta</taxon>
        <taxon>Tracheophyta</taxon>
        <taxon>Spermatophyta</taxon>
        <taxon>Magnoliopsida</taxon>
        <taxon>eudicotyledons</taxon>
        <taxon>Gunneridae</taxon>
        <taxon>Pentapetalae</taxon>
        <taxon>asterids</taxon>
        <taxon>lamiids</taxon>
        <taxon>Solanales</taxon>
        <taxon>Solanaceae</taxon>
        <taxon>Solanoideae</taxon>
        <taxon>Solaneae</taxon>
        <taxon>Solanum</taxon>
    </lineage>
</organism>
<dbReference type="Pfam" id="PF02992">
    <property type="entry name" value="Transposase_21"/>
    <property type="match status" value="1"/>
</dbReference>
<name>A0AAF0V8U4_SOLVR</name>
<dbReference type="AlphaFoldDB" id="A0AAF0V8U4"/>
<reference evidence="2" key="1">
    <citation type="submission" date="2023-08" db="EMBL/GenBank/DDBJ databases">
        <title>A de novo genome assembly of Solanum verrucosum Schlechtendal, a Mexican diploid species geographically isolated from the other diploid A-genome species in potato relatives.</title>
        <authorList>
            <person name="Hosaka K."/>
        </authorList>
    </citation>
    <scope>NUCLEOTIDE SEQUENCE</scope>
    <source>
        <tissue evidence="2">Young leaves</tissue>
    </source>
</reference>
<sequence length="240" mass="27873">MRVVLMWTISDFPAYSILFGWSTAGRLAWPYCMENSDAFTLTKCGKQSWFDNHREDVLKEIEELGLKKVWEALTEISVFFRDVTATVIREEDMAQVHIDNQFNKALAEGPCRSEKQYTGYNVNDLKFHTKGRSFNRASDNSGVCIKGTNYSEDDNDYYGVLTDILELEYKGSTPIKRAVLFKCEWFDPTPNAGMKIHPQYKLVDINHKRKLKKYEPFVLAMQAAHLYYASYPSLRRDKND</sequence>
<accession>A0AAF0V8U4</accession>
<keyword evidence="3" id="KW-1185">Reference proteome</keyword>
<protein>
    <recommendedName>
        <fullName evidence="1">DUF4216 domain-containing protein</fullName>
    </recommendedName>
</protein>
<dbReference type="PANTHER" id="PTHR48258">
    <property type="entry name" value="DUF4218 DOMAIN-CONTAINING PROTEIN-RELATED"/>
    <property type="match status" value="1"/>
</dbReference>
<gene>
    <name evidence="2" type="ORF">MTR67_052151</name>
</gene>
<dbReference type="InterPro" id="IPR004242">
    <property type="entry name" value="Transposase_21"/>
</dbReference>
<evidence type="ECO:0000313" key="3">
    <source>
        <dbReference type="Proteomes" id="UP001234989"/>
    </source>
</evidence>